<keyword evidence="6" id="KW-0445">Lipid transport</keyword>
<evidence type="ECO:0000256" key="1">
    <source>
        <dbReference type="ARBA" id="ARBA00004586"/>
    </source>
</evidence>
<dbReference type="HOGENOM" id="CLU_013159_0_0_1"/>
<dbReference type="EMBL" id="JOKQ01000005">
    <property type="protein sequence ID" value="KHN69784.1"/>
    <property type="molecule type" value="Genomic_DNA"/>
</dbReference>
<dbReference type="InterPro" id="IPR031468">
    <property type="entry name" value="SMP_LBD"/>
</dbReference>
<dbReference type="OrthoDB" id="2195965at2759"/>
<evidence type="ECO:0000256" key="5">
    <source>
        <dbReference type="ARBA" id="ARBA00022989"/>
    </source>
</evidence>
<dbReference type="PANTHER" id="PTHR13466">
    <property type="entry name" value="TEX2 PROTEIN-RELATED"/>
    <property type="match status" value="1"/>
</dbReference>
<comment type="caution">
    <text evidence="10">The sequence shown here is derived from an EMBL/GenBank/DDBJ whole genome shotgun (WGS) entry which is preliminary data.</text>
</comment>
<dbReference type="PANTHER" id="PTHR13466:SF0">
    <property type="entry name" value="SMP-LTD DOMAIN-CONTAINING PROTEIN"/>
    <property type="match status" value="1"/>
</dbReference>
<accession>A0A0B2UKQ5</accession>
<dbReference type="AlphaFoldDB" id="A0A0B2UKQ5"/>
<protein>
    <recommendedName>
        <fullName evidence="9">SMP-LTD domain-containing protein</fullName>
    </recommendedName>
</protein>
<dbReference type="GeneID" id="26261846"/>
<evidence type="ECO:0000256" key="3">
    <source>
        <dbReference type="ARBA" id="ARBA00022692"/>
    </source>
</evidence>
<keyword evidence="5" id="KW-1133">Transmembrane helix</keyword>
<dbReference type="PROSITE" id="PS51847">
    <property type="entry name" value="SMP"/>
    <property type="match status" value="1"/>
</dbReference>
<keyword evidence="4" id="KW-0256">Endoplasmic reticulum</keyword>
<dbReference type="GO" id="GO:0006869">
    <property type="term" value="P:lipid transport"/>
    <property type="evidence" value="ECO:0007669"/>
    <property type="project" value="UniProtKB-KW"/>
</dbReference>
<sequence length="996" mass="114169">MLVFAAGFIAGLLSFPLAFCLIPFVAGKAYKKRMLRIAERSKKVDISAGQSNAVLKGMHRCVDVHWMNVMLQRLYVEMSKSHAVKLKVKSMILKKVESSGMNKYIKSIEVSDITLGSEAPYVSSVQVVSDEDVRRMAACNNEDVSVEDAERLSSLGEEIKKDLGLDEDTIKSLPRSATEIDIRNSVNEMCKADKEMLSNGLEDVIDGVEISKRRCDGTNDSQQKSMSTIHTEPYINTRGSVNLSNENGNEDEASRKAFENLQVVFGIDYKGGLQISLSLELPRKVLLKVVVSIGGVRGNVLVKMPSKNYDTRYEYCFVSKPDLAITVESGIVSSQGKLGFRKSISKFIERYIRQVVFGTMVYPYWNEQYLPFVIPSIKDVLYSIEKVTPSNFEAEIEKISEQIKLYILMDYKIIEIENEIVYRRIGYFINGSERIYCTHFVIPQVSLKTSHFYRDNRFFKGLSVQESRVMSLLYNWEMFSDVISGFKGMKTLHILSSEFSLVEAVFDEDRYEFVRIVMKNGIIFQRNDPNSPEFIVFRISEEVLYVYQYVKTRKLMMNKKRMSKVKSKLELKPFTSLGLVSLYRLIKFSKQTALSYFKPSSDLCNEDDEGCGVYKEQKEIIITDIKEKPTTELVEIFEDIIADVNTSKYVLKSICSRALPESIYRVLKQDEVRMKLFSEYSEIYTVVQETNAIRSIVVENKVFTDRIDAGLGDVHQDELIEASRSGIANDFVVHSYFGEQIIADLRFGECKDVFVYKIDKMEDNTHGYKSKVELYYSESACIRFPNYFFEAFMLRIRQDEYMSIVSAVAHETSPIEKMFKKEIDVYQGALYIEFFTDAPDDYTLTIHKANSGEVVYEIYKVITSRKARMVIPSVGGKEGVVITLVPKFNRNSKIHHKIISLPEMFRGETLVDCSIGLSKNMKFRCMVSGTTDSVIFWEKCCDDEVRGYIEDNTTRVAIKGCGTMRTDNKEYSIYYKNKGNKKREIRVFVGLSLKKE</sequence>
<organism evidence="10 11">
    <name type="scientific">Ordospora colligata OC4</name>
    <dbReference type="NCBI Taxonomy" id="1354746"/>
    <lineage>
        <taxon>Eukaryota</taxon>
        <taxon>Fungi</taxon>
        <taxon>Fungi incertae sedis</taxon>
        <taxon>Microsporidia</taxon>
        <taxon>Ordosporidae</taxon>
        <taxon>Ordospora</taxon>
    </lineage>
</organism>
<comment type="subcellular location">
    <subcellularLocation>
        <location evidence="1">Endoplasmic reticulum membrane</location>
    </subcellularLocation>
</comment>
<dbReference type="STRING" id="1354746.A0A0B2UKQ5"/>
<evidence type="ECO:0000259" key="9">
    <source>
        <dbReference type="PROSITE" id="PS51847"/>
    </source>
</evidence>
<dbReference type="InParanoid" id="A0A0B2UKQ5"/>
<evidence type="ECO:0000256" key="8">
    <source>
        <dbReference type="ARBA" id="ARBA00023136"/>
    </source>
</evidence>
<dbReference type="GO" id="GO:0008289">
    <property type="term" value="F:lipid binding"/>
    <property type="evidence" value="ECO:0007669"/>
    <property type="project" value="UniProtKB-KW"/>
</dbReference>
<keyword evidence="2" id="KW-0813">Transport</keyword>
<dbReference type="VEuPathDB" id="MicrosporidiaDB:M896_051930"/>
<dbReference type="RefSeq" id="XP_014563826.1">
    <property type="nucleotide sequence ID" value="XM_014708340.1"/>
</dbReference>
<keyword evidence="7" id="KW-0446">Lipid-binding</keyword>
<dbReference type="Proteomes" id="UP000031056">
    <property type="component" value="Unassembled WGS sequence"/>
</dbReference>
<proteinExistence type="predicted"/>
<evidence type="ECO:0000313" key="10">
    <source>
        <dbReference type="EMBL" id="KHN69784.1"/>
    </source>
</evidence>
<keyword evidence="11" id="KW-1185">Reference proteome</keyword>
<evidence type="ECO:0000256" key="6">
    <source>
        <dbReference type="ARBA" id="ARBA00023055"/>
    </source>
</evidence>
<gene>
    <name evidence="10" type="ORF">M896_051930</name>
</gene>
<reference evidence="10 11" key="1">
    <citation type="journal article" date="2014" name="MBio">
        <title>The Ordospora colligata genome; evolution of extreme reduction in microsporidia and host-to-parasite horizontal gene transfer.</title>
        <authorList>
            <person name="Pombert J.-F."/>
            <person name="Haag K.L."/>
            <person name="Beidas S."/>
            <person name="Ebert D."/>
            <person name="Keeling P.J."/>
        </authorList>
    </citation>
    <scope>NUCLEOTIDE SEQUENCE [LARGE SCALE GENOMIC DNA]</scope>
    <source>
        <strain evidence="10 11">OC4</strain>
    </source>
</reference>
<evidence type="ECO:0000256" key="2">
    <source>
        <dbReference type="ARBA" id="ARBA00022448"/>
    </source>
</evidence>
<evidence type="ECO:0000256" key="4">
    <source>
        <dbReference type="ARBA" id="ARBA00022824"/>
    </source>
</evidence>
<keyword evidence="8" id="KW-0472">Membrane</keyword>
<keyword evidence="3" id="KW-0812">Transmembrane</keyword>
<evidence type="ECO:0000313" key="11">
    <source>
        <dbReference type="Proteomes" id="UP000031056"/>
    </source>
</evidence>
<dbReference type="GO" id="GO:0005789">
    <property type="term" value="C:endoplasmic reticulum membrane"/>
    <property type="evidence" value="ECO:0007669"/>
    <property type="project" value="UniProtKB-SubCell"/>
</dbReference>
<evidence type="ECO:0000256" key="7">
    <source>
        <dbReference type="ARBA" id="ARBA00023121"/>
    </source>
</evidence>
<feature type="domain" description="SMP-LTD" evidence="9">
    <location>
        <begin position="60"/>
        <end position="371"/>
    </location>
</feature>
<name>A0A0B2UKQ5_9MICR</name>